<dbReference type="InterPro" id="IPR038436">
    <property type="entry name" value="Effector_NleG_sf"/>
</dbReference>
<dbReference type="Pfam" id="PF06416">
    <property type="entry name" value="T3SS_NleG"/>
    <property type="match status" value="1"/>
</dbReference>
<dbReference type="EMBL" id="AAIAJV010000063">
    <property type="protein sequence ID" value="ECC1609101.1"/>
    <property type="molecule type" value="Genomic_DNA"/>
</dbReference>
<dbReference type="InterPro" id="IPR010489">
    <property type="entry name" value="Effector_NleG"/>
</dbReference>
<dbReference type="GO" id="GO:0044403">
    <property type="term" value="P:biological process involved in symbiotic interaction"/>
    <property type="evidence" value="ECO:0007669"/>
    <property type="project" value="InterPro"/>
</dbReference>
<organism evidence="1">
    <name type="scientific">Salmonella enterica subsp. salamae</name>
    <dbReference type="NCBI Taxonomy" id="59202"/>
    <lineage>
        <taxon>Bacteria</taxon>
        <taxon>Pseudomonadati</taxon>
        <taxon>Pseudomonadota</taxon>
        <taxon>Gammaproteobacteria</taxon>
        <taxon>Enterobacterales</taxon>
        <taxon>Enterobacteriaceae</taxon>
        <taxon>Salmonella</taxon>
    </lineage>
</organism>
<dbReference type="Gene3D" id="3.30.40.80">
    <property type="entry name" value="Effector protein NleG"/>
    <property type="match status" value="1"/>
</dbReference>
<name>A0A5Y1WM66_SALER</name>
<sequence length="249" mass="28640">MGASVIHRRALCHDGFPETFHDYDADYVFVRNPYQGVIYMPSVFLNLSGSSVLPEHERQILRELARETPDHDRLKLVVGNREYEVSYIPWLDGFSISYSSLSRSAERVASQLEMQLNGGRTFSQVRVDNLIANPPGGSWLHHNELQEKVSSCAFTVNKNEFPCQDEYLECPVTLCVPDKGVFVKISLDSNVCCLFDYDTLNQLVTQDEPHPISRKVITERFIVPRDECHFDTEQSKFVWHGPEENYTYL</sequence>
<evidence type="ECO:0000313" key="1">
    <source>
        <dbReference type="EMBL" id="ECC1609101.1"/>
    </source>
</evidence>
<gene>
    <name evidence="1" type="ORF">FNI14_24780</name>
</gene>
<comment type="caution">
    <text evidence="1">The sequence shown here is derived from an EMBL/GenBank/DDBJ whole genome shotgun (WGS) entry which is preliminary data.</text>
</comment>
<accession>A0A5Y1WM66</accession>
<dbReference type="GO" id="GO:0004842">
    <property type="term" value="F:ubiquitin-protein transferase activity"/>
    <property type="evidence" value="ECO:0007669"/>
    <property type="project" value="InterPro"/>
</dbReference>
<proteinExistence type="predicted"/>
<dbReference type="AlphaFoldDB" id="A0A5Y1WM66"/>
<protein>
    <submittedName>
        <fullName evidence="1">DUF1076 domain-containing protein</fullName>
    </submittedName>
</protein>
<reference evidence="1" key="1">
    <citation type="submission" date="2019-07" db="EMBL/GenBank/DDBJ databases">
        <authorList>
            <person name="Ashton P.M."/>
            <person name="Dallman T."/>
            <person name="Nair S."/>
            <person name="De Pinna E."/>
            <person name="Peters T."/>
            <person name="Grant K."/>
        </authorList>
    </citation>
    <scope>NUCLEOTIDE SEQUENCE</scope>
    <source>
        <strain evidence="1">646013</strain>
    </source>
</reference>